<comment type="caution">
    <text evidence="6">The sequence shown here is derived from an EMBL/GenBank/DDBJ whole genome shotgun (WGS) entry which is preliminary data.</text>
</comment>
<evidence type="ECO:0000256" key="3">
    <source>
        <dbReference type="ARBA" id="ARBA00022777"/>
    </source>
</evidence>
<dbReference type="GO" id="GO:0006083">
    <property type="term" value="P:acetate metabolic process"/>
    <property type="evidence" value="ECO:0007669"/>
    <property type="project" value="TreeGrafter"/>
</dbReference>
<evidence type="ECO:0000256" key="4">
    <source>
        <dbReference type="ARBA" id="ARBA00022840"/>
    </source>
</evidence>
<evidence type="ECO:0000256" key="5">
    <source>
        <dbReference type="HAMAP-Rule" id="MF_03131"/>
    </source>
</evidence>
<feature type="binding site" evidence="5">
    <location>
        <begin position="207"/>
        <end position="211"/>
    </location>
    <ligand>
        <name>ATP</name>
        <dbReference type="ChEBI" id="CHEBI:30616"/>
    </ligand>
</feature>
<keyword evidence="7" id="KW-1185">Reference proteome</keyword>
<dbReference type="Proteomes" id="UP000612746">
    <property type="component" value="Unassembled WGS sequence"/>
</dbReference>
<evidence type="ECO:0000313" key="7">
    <source>
        <dbReference type="Proteomes" id="UP000612746"/>
    </source>
</evidence>
<evidence type="ECO:0000256" key="2">
    <source>
        <dbReference type="ARBA" id="ARBA00022741"/>
    </source>
</evidence>
<reference evidence="6" key="1">
    <citation type="submission" date="2020-12" db="EMBL/GenBank/DDBJ databases">
        <title>Metabolic potential, ecology and presence of endohyphal bacteria is reflected in genomic diversity of Mucoromycotina.</title>
        <authorList>
            <person name="Muszewska A."/>
            <person name="Okrasinska A."/>
            <person name="Steczkiewicz K."/>
            <person name="Drgas O."/>
            <person name="Orlowska M."/>
            <person name="Perlinska-Lenart U."/>
            <person name="Aleksandrzak-Piekarczyk T."/>
            <person name="Szatraj K."/>
            <person name="Zielenkiewicz U."/>
            <person name="Pilsyk S."/>
            <person name="Malc E."/>
            <person name="Mieczkowski P."/>
            <person name="Kruszewska J.S."/>
            <person name="Biernat P."/>
            <person name="Pawlowska J."/>
        </authorList>
    </citation>
    <scope>NUCLEOTIDE SEQUENCE</scope>
    <source>
        <strain evidence="6">WA0000051536</strain>
    </source>
</reference>
<dbReference type="InterPro" id="IPR004372">
    <property type="entry name" value="Ac/propionate_kinase"/>
</dbReference>
<sequence>MSPVVLVLNAGSSSLKFKLFTHPDLSLAAYGNVSEIGTDQSKFTGTVSKNDQTIEKCEKINDHRQAVKYILQLITDQDICKTNDVKYVGHRIVHGGDHRAPATITKKELEQLDKLNDLAPLHNSRAVQVIRLVLEELPDCENVACFDTMFHQTIPEYIYTYPVPKEAAKSKNIRKYGFHGLSHSYVIEQAAKCLNKPLKETKLISLHLGSGSSVCAILHGESLDTSMGLTPLSGLPGGTRSGDIDPSAIFHFIPDPQHMEKEELSRAEKVLNKESGIAAICGTSNLSEVTKRTDSDARLAMDLFVNRIQNFIGAYFVALQGADAIIFTGGIGENSDIIRAKVAERLNCLGCKIDSEKNQFSSDQLKNGPVNISGSDSSVKVLVVATNEEYQVATAIVSR</sequence>
<keyword evidence="5" id="KW-0479">Metal-binding</keyword>
<dbReference type="PRINTS" id="PR00471">
    <property type="entry name" value="ACETATEKNASE"/>
</dbReference>
<dbReference type="AlphaFoldDB" id="A0A8H7PVX7"/>
<protein>
    <recommendedName>
        <fullName evidence="5">Probable acetate kinase</fullName>
        <ecNumber evidence="5">2.7.2.1</ecNumber>
    </recommendedName>
    <alternativeName>
        <fullName evidence="5">Acetokinase</fullName>
    </alternativeName>
</protein>
<dbReference type="GO" id="GO:0006085">
    <property type="term" value="P:acetyl-CoA biosynthetic process"/>
    <property type="evidence" value="ECO:0007669"/>
    <property type="project" value="UniProtKB-UniRule"/>
</dbReference>
<keyword evidence="5" id="KW-0460">Magnesium</keyword>
<dbReference type="Gene3D" id="3.30.420.40">
    <property type="match status" value="2"/>
</dbReference>
<dbReference type="GO" id="GO:0005524">
    <property type="term" value="F:ATP binding"/>
    <property type="evidence" value="ECO:0007669"/>
    <property type="project" value="UniProtKB-KW"/>
</dbReference>
<dbReference type="GO" id="GO:0000287">
    <property type="term" value="F:magnesium ion binding"/>
    <property type="evidence" value="ECO:0007669"/>
    <property type="project" value="UniProtKB-UniRule"/>
</dbReference>
<dbReference type="PROSITE" id="PS01076">
    <property type="entry name" value="ACETATE_KINASE_2"/>
    <property type="match status" value="1"/>
</dbReference>
<dbReference type="Pfam" id="PF00871">
    <property type="entry name" value="Acetate_kinase"/>
    <property type="match status" value="1"/>
</dbReference>
<dbReference type="PANTHER" id="PTHR21060">
    <property type="entry name" value="ACETATE KINASE"/>
    <property type="match status" value="1"/>
</dbReference>
<dbReference type="UniPathway" id="UPA00340">
    <property type="reaction ID" value="UER00458"/>
</dbReference>
<evidence type="ECO:0000313" key="6">
    <source>
        <dbReference type="EMBL" id="KAG2180469.1"/>
    </source>
</evidence>
<dbReference type="PROSITE" id="PS01075">
    <property type="entry name" value="ACETATE_KINASE_1"/>
    <property type="match status" value="1"/>
</dbReference>
<dbReference type="SUPFAM" id="SSF53067">
    <property type="entry name" value="Actin-like ATPase domain"/>
    <property type="match status" value="2"/>
</dbReference>
<dbReference type="EC" id="2.7.2.1" evidence="5"/>
<comment type="cofactor">
    <cofactor evidence="5">
        <name>Mg(2+)</name>
        <dbReference type="ChEBI" id="CHEBI:18420"/>
    </cofactor>
</comment>
<accession>A0A8H7PVX7</accession>
<dbReference type="InterPro" id="IPR023865">
    <property type="entry name" value="Aliphatic_acid_kinase_CS"/>
</dbReference>
<comment type="caution">
    <text evidence="5">Lacks conserved residue(s) required for the propagation of feature annotation.</text>
</comment>
<feature type="binding site" evidence="5">
    <location>
        <position position="9"/>
    </location>
    <ligand>
        <name>Mg(2+)</name>
        <dbReference type="ChEBI" id="CHEBI:18420"/>
    </ligand>
</feature>
<dbReference type="EMBL" id="JAEPRA010000009">
    <property type="protein sequence ID" value="KAG2180469.1"/>
    <property type="molecule type" value="Genomic_DNA"/>
</dbReference>
<gene>
    <name evidence="6" type="ORF">INT44_003473</name>
</gene>
<comment type="catalytic activity">
    <reaction evidence="5">
        <text>acetate + ATP = acetyl phosphate + ADP</text>
        <dbReference type="Rhea" id="RHEA:11352"/>
        <dbReference type="ChEBI" id="CHEBI:22191"/>
        <dbReference type="ChEBI" id="CHEBI:30089"/>
        <dbReference type="ChEBI" id="CHEBI:30616"/>
        <dbReference type="ChEBI" id="CHEBI:456216"/>
        <dbReference type="EC" id="2.7.2.1"/>
    </reaction>
</comment>
<dbReference type="InterPro" id="IPR043129">
    <property type="entry name" value="ATPase_NBD"/>
</dbReference>
<keyword evidence="2 5" id="KW-0547">Nucleotide-binding</keyword>
<dbReference type="PIRSF" id="PIRSF000722">
    <property type="entry name" value="Acetate_prop_kin"/>
    <property type="match status" value="1"/>
</dbReference>
<keyword evidence="1 5" id="KW-0808">Transferase</keyword>
<name>A0A8H7PVX7_9FUNG</name>
<dbReference type="GO" id="GO:0008776">
    <property type="term" value="F:acetate kinase activity"/>
    <property type="evidence" value="ECO:0007669"/>
    <property type="project" value="UniProtKB-UniRule"/>
</dbReference>
<dbReference type="InterPro" id="IPR000890">
    <property type="entry name" value="Aliphatic_acid_kin_short-chain"/>
</dbReference>
<dbReference type="OrthoDB" id="67445at2759"/>
<dbReference type="PANTHER" id="PTHR21060:SF15">
    <property type="entry name" value="ACETATE KINASE-RELATED"/>
    <property type="match status" value="1"/>
</dbReference>
<organism evidence="6 7">
    <name type="scientific">Umbelopsis vinacea</name>
    <dbReference type="NCBI Taxonomy" id="44442"/>
    <lineage>
        <taxon>Eukaryota</taxon>
        <taxon>Fungi</taxon>
        <taxon>Fungi incertae sedis</taxon>
        <taxon>Mucoromycota</taxon>
        <taxon>Mucoromycotina</taxon>
        <taxon>Umbelopsidomycetes</taxon>
        <taxon>Umbelopsidales</taxon>
        <taxon>Umbelopsidaceae</taxon>
        <taxon>Umbelopsis</taxon>
    </lineage>
</organism>
<feature type="site" description="Transition state stabilizer" evidence="5">
    <location>
        <position position="179"/>
    </location>
</feature>
<comment type="similarity">
    <text evidence="5">Belongs to the acetokinase family.</text>
</comment>
<proteinExistence type="inferred from homology"/>
<feature type="active site" description="Proton donor/acceptor" evidence="5">
    <location>
        <position position="147"/>
    </location>
</feature>
<keyword evidence="3 5" id="KW-0418">Kinase</keyword>
<feature type="binding site" evidence="5">
    <location>
        <position position="16"/>
    </location>
    <ligand>
        <name>ATP</name>
        <dbReference type="ChEBI" id="CHEBI:30616"/>
    </ligand>
</feature>
<feature type="binding site" evidence="5">
    <location>
        <position position="91"/>
    </location>
    <ligand>
        <name>substrate</name>
    </ligand>
</feature>
<feature type="binding site" evidence="5">
    <location>
        <position position="388"/>
    </location>
    <ligand>
        <name>Mg(2+)</name>
        <dbReference type="ChEBI" id="CHEBI:18420"/>
    </ligand>
</feature>
<keyword evidence="4 5" id="KW-0067">ATP-binding</keyword>
<dbReference type="NCBIfam" id="TIGR00016">
    <property type="entry name" value="ackA"/>
    <property type="match status" value="1"/>
</dbReference>
<feature type="site" description="Transition state stabilizer" evidence="5">
    <location>
        <position position="240"/>
    </location>
</feature>
<evidence type="ECO:0000256" key="1">
    <source>
        <dbReference type="ARBA" id="ARBA00022679"/>
    </source>
</evidence>
<comment type="pathway">
    <text evidence="5">Metabolic intermediate biosynthesis; acetyl-CoA biosynthesis; acetyl-CoA from acetate: step 1/2.</text>
</comment>
<feature type="binding site" evidence="5">
    <location>
        <begin position="330"/>
        <end position="334"/>
    </location>
    <ligand>
        <name>ATP</name>
        <dbReference type="ChEBI" id="CHEBI:30616"/>
    </ligand>
</feature>
<dbReference type="HAMAP" id="MF_00020">
    <property type="entry name" value="Acetate_kinase"/>
    <property type="match status" value="1"/>
</dbReference>